<organism evidence="5 6">
    <name type="scientific">Pseudorhodoferax soli</name>
    <dbReference type="NCBI Taxonomy" id="545864"/>
    <lineage>
        <taxon>Bacteria</taxon>
        <taxon>Pseudomonadati</taxon>
        <taxon>Pseudomonadota</taxon>
        <taxon>Betaproteobacteria</taxon>
        <taxon>Burkholderiales</taxon>
        <taxon>Comamonadaceae</taxon>
    </lineage>
</organism>
<evidence type="ECO:0000313" key="6">
    <source>
        <dbReference type="Proteomes" id="UP000252884"/>
    </source>
</evidence>
<dbReference type="Proteomes" id="UP000252884">
    <property type="component" value="Unassembled WGS sequence"/>
</dbReference>
<protein>
    <recommendedName>
        <fullName evidence="4">Flagellar hook-basal body complex protein FliE</fullName>
    </recommendedName>
</protein>
<dbReference type="InterPro" id="IPR001624">
    <property type="entry name" value="FliE"/>
</dbReference>
<sequence>MANHMNNAIAANLAHIKAQAANLQDILPQAAYDGPEPTATGAGGFGQRMRDAVDSVNAQDHAAGRQMAAVDSGQSDDLVGAMLSSQQASLSFSMLMQVRNKVVTAVEDLVKLPI</sequence>
<gene>
    <name evidence="4" type="primary">fliE</name>
    <name evidence="5" type="ORF">DES41_105437</name>
</gene>
<evidence type="ECO:0000313" key="5">
    <source>
        <dbReference type="EMBL" id="RCW70494.1"/>
    </source>
</evidence>
<proteinExistence type="inferred from homology"/>
<dbReference type="GO" id="GO:0005198">
    <property type="term" value="F:structural molecule activity"/>
    <property type="evidence" value="ECO:0007669"/>
    <property type="project" value="InterPro"/>
</dbReference>
<keyword evidence="5" id="KW-0966">Cell projection</keyword>
<keyword evidence="6" id="KW-1185">Reference proteome</keyword>
<dbReference type="GO" id="GO:0071973">
    <property type="term" value="P:bacterial-type flagellum-dependent cell motility"/>
    <property type="evidence" value="ECO:0007669"/>
    <property type="project" value="InterPro"/>
</dbReference>
<evidence type="ECO:0000256" key="1">
    <source>
        <dbReference type="ARBA" id="ARBA00004117"/>
    </source>
</evidence>
<dbReference type="EMBL" id="QPJK01000005">
    <property type="protein sequence ID" value="RCW70494.1"/>
    <property type="molecule type" value="Genomic_DNA"/>
</dbReference>
<evidence type="ECO:0000256" key="3">
    <source>
        <dbReference type="ARBA" id="ARBA00023143"/>
    </source>
</evidence>
<dbReference type="PRINTS" id="PR01006">
    <property type="entry name" value="FLGHOOKFLIE"/>
</dbReference>
<keyword evidence="5" id="KW-0969">Cilium</keyword>
<evidence type="ECO:0000256" key="2">
    <source>
        <dbReference type="ARBA" id="ARBA00009272"/>
    </source>
</evidence>
<keyword evidence="3 4" id="KW-0975">Bacterial flagellum</keyword>
<dbReference type="GO" id="GO:0003774">
    <property type="term" value="F:cytoskeletal motor activity"/>
    <property type="evidence" value="ECO:0007669"/>
    <property type="project" value="InterPro"/>
</dbReference>
<dbReference type="HAMAP" id="MF_00724">
    <property type="entry name" value="FliE"/>
    <property type="match status" value="1"/>
</dbReference>
<dbReference type="PANTHER" id="PTHR34653:SF1">
    <property type="entry name" value="FLAGELLAR HOOK-BASAL BODY COMPLEX PROTEIN FLIE"/>
    <property type="match status" value="1"/>
</dbReference>
<name>A0A368XWU0_9BURK</name>
<keyword evidence="5" id="KW-0282">Flagellum</keyword>
<dbReference type="PANTHER" id="PTHR34653">
    <property type="match status" value="1"/>
</dbReference>
<dbReference type="OrthoDB" id="8909229at2"/>
<comment type="caution">
    <text evidence="5">The sequence shown here is derived from an EMBL/GenBank/DDBJ whole genome shotgun (WGS) entry which is preliminary data.</text>
</comment>
<comment type="similarity">
    <text evidence="2 4">Belongs to the FliE family.</text>
</comment>
<dbReference type="GO" id="GO:0009425">
    <property type="term" value="C:bacterial-type flagellum basal body"/>
    <property type="evidence" value="ECO:0007669"/>
    <property type="project" value="UniProtKB-SubCell"/>
</dbReference>
<dbReference type="Pfam" id="PF02049">
    <property type="entry name" value="FliE"/>
    <property type="match status" value="1"/>
</dbReference>
<comment type="subcellular location">
    <subcellularLocation>
        <location evidence="1 4">Bacterial flagellum basal body</location>
    </subcellularLocation>
</comment>
<accession>A0A368XWU0</accession>
<reference evidence="5 6" key="1">
    <citation type="submission" date="2018-07" db="EMBL/GenBank/DDBJ databases">
        <title>Genomic Encyclopedia of Type Strains, Phase IV (KMG-IV): sequencing the most valuable type-strain genomes for metagenomic binning, comparative biology and taxonomic classification.</title>
        <authorList>
            <person name="Goeker M."/>
        </authorList>
    </citation>
    <scope>NUCLEOTIDE SEQUENCE [LARGE SCALE GENOMIC DNA]</scope>
    <source>
        <strain evidence="5 6">DSM 21634</strain>
    </source>
</reference>
<dbReference type="AlphaFoldDB" id="A0A368XWU0"/>
<evidence type="ECO:0000256" key="4">
    <source>
        <dbReference type="HAMAP-Rule" id="MF_00724"/>
    </source>
</evidence>